<proteinExistence type="predicted"/>
<organism evidence="1 2">
    <name type="scientific">Kitasatospora terrestris</name>
    <dbReference type="NCBI Taxonomy" id="258051"/>
    <lineage>
        <taxon>Bacteria</taxon>
        <taxon>Bacillati</taxon>
        <taxon>Actinomycetota</taxon>
        <taxon>Actinomycetes</taxon>
        <taxon>Kitasatosporales</taxon>
        <taxon>Streptomycetaceae</taxon>
        <taxon>Kitasatospora</taxon>
    </lineage>
</organism>
<reference evidence="2" key="1">
    <citation type="journal article" date="2019" name="Int. J. Syst. Evol. Microbiol.">
        <title>The Global Catalogue of Microorganisms (GCM) 10K type strain sequencing project: providing services to taxonomists for standard genome sequencing and annotation.</title>
        <authorList>
            <consortium name="The Broad Institute Genomics Platform"/>
            <consortium name="The Broad Institute Genome Sequencing Center for Infectious Disease"/>
            <person name="Wu L."/>
            <person name="Ma J."/>
        </authorList>
    </citation>
    <scope>NUCLEOTIDE SEQUENCE [LARGE SCALE GENOMIC DNA]</scope>
    <source>
        <strain evidence="2">JCM 13006</strain>
    </source>
</reference>
<sequence length="178" mass="17803">MSAPVQTGSALPATRVYPWTCCGKTDSGTAAVAWAYAPEAVGDAVPLAGDAVEAAGAGDPVAAGLGLAEAEAAGGAAVGRCSAPGPIRYPAAPVTSTKATIVGTSQERRRRSDCLGCWGGCARSAALGSCCALFFSNSLTNSSHSASLDSCSVTDGTLVIIRPRGKWRDSPDAVSVLW</sequence>
<accession>A0ABP9DCB5</accession>
<name>A0ABP9DCB5_9ACTN</name>
<evidence type="ECO:0000313" key="2">
    <source>
        <dbReference type="Proteomes" id="UP001501752"/>
    </source>
</evidence>
<keyword evidence="2" id="KW-1185">Reference proteome</keyword>
<gene>
    <name evidence="1" type="ORF">GCM10023235_14000</name>
</gene>
<protein>
    <submittedName>
        <fullName evidence="1">Uncharacterized protein</fullName>
    </submittedName>
</protein>
<dbReference type="EMBL" id="BAABIS010000001">
    <property type="protein sequence ID" value="GAA4839779.1"/>
    <property type="molecule type" value="Genomic_DNA"/>
</dbReference>
<comment type="caution">
    <text evidence="1">The sequence shown here is derived from an EMBL/GenBank/DDBJ whole genome shotgun (WGS) entry which is preliminary data.</text>
</comment>
<evidence type="ECO:0000313" key="1">
    <source>
        <dbReference type="EMBL" id="GAA4839779.1"/>
    </source>
</evidence>
<dbReference type="Proteomes" id="UP001501752">
    <property type="component" value="Unassembled WGS sequence"/>
</dbReference>